<comment type="caution">
    <text evidence="10">The sequence shown here is derived from an EMBL/GenBank/DDBJ whole genome shotgun (WGS) entry which is preliminary data.</text>
</comment>
<organism evidence="10 11">
    <name type="scientific">Floridaenema evergladense BLCC-F167</name>
    <dbReference type="NCBI Taxonomy" id="3153639"/>
    <lineage>
        <taxon>Bacteria</taxon>
        <taxon>Bacillati</taxon>
        <taxon>Cyanobacteriota</taxon>
        <taxon>Cyanophyceae</taxon>
        <taxon>Oscillatoriophycideae</taxon>
        <taxon>Aerosakkonematales</taxon>
        <taxon>Aerosakkonemataceae</taxon>
        <taxon>Floridanema</taxon>
        <taxon>Floridanema evergladense</taxon>
    </lineage>
</organism>
<gene>
    <name evidence="10" type="ORF">ACE1CA_11940</name>
</gene>
<dbReference type="InterPro" id="IPR044669">
    <property type="entry name" value="YneE/VCCN1/2-like"/>
</dbReference>
<accession>A0ABV4WK34</accession>
<feature type="transmembrane region" description="Helical" evidence="9">
    <location>
        <begin position="22"/>
        <end position="42"/>
    </location>
</feature>
<keyword evidence="6" id="KW-0406">Ion transport</keyword>
<evidence type="ECO:0000256" key="3">
    <source>
        <dbReference type="ARBA" id="ARBA00022475"/>
    </source>
</evidence>
<evidence type="ECO:0000313" key="11">
    <source>
        <dbReference type="Proteomes" id="UP001576780"/>
    </source>
</evidence>
<feature type="transmembrane region" description="Helical" evidence="9">
    <location>
        <begin position="48"/>
        <end position="70"/>
    </location>
</feature>
<dbReference type="Pfam" id="PF25539">
    <property type="entry name" value="Bestrophin_2"/>
    <property type="match status" value="1"/>
</dbReference>
<keyword evidence="5 9" id="KW-1133">Transmembrane helix</keyword>
<proteinExistence type="inferred from homology"/>
<dbReference type="EMBL" id="JBHFNT010000101">
    <property type="protein sequence ID" value="MFB2835232.1"/>
    <property type="molecule type" value="Genomic_DNA"/>
</dbReference>
<evidence type="ECO:0000256" key="2">
    <source>
        <dbReference type="ARBA" id="ARBA00022448"/>
    </source>
</evidence>
<protein>
    <submittedName>
        <fullName evidence="10">Bestrophin family protein</fullName>
    </submittedName>
</protein>
<evidence type="ECO:0000256" key="5">
    <source>
        <dbReference type="ARBA" id="ARBA00022989"/>
    </source>
</evidence>
<keyword evidence="7 9" id="KW-0472">Membrane</keyword>
<keyword evidence="4 9" id="KW-0812">Transmembrane</keyword>
<keyword evidence="3" id="KW-1003">Cell membrane</keyword>
<keyword evidence="11" id="KW-1185">Reference proteome</keyword>
<sequence length="307" mass="35396">MNETMNWFKMALQLKGSVAIKVLPRAFVCSLFGLIISLIYYWKIPLPWHNLGTITTNVVFSLILGLLLVFRTNTAYDRFWEGRKAWGTLVINIRSLARQIYTAVAAEEETDKTEKNYQLKLLVAFAIATKLHLRRETVTEELEPWLTPTELVKLKQVKNPPLEIIRWLGDYLHKQGEKGCLNSYQLTAMNQLIDNLVEGLTGCERILNTPIPLAYVIYLKRLLLIYCFFLPFQLVVNSEWLTAFLVFLISFALFGIEEIGNEIQEPFGYDPNDLPLDQICRTIQSNLEDIITLFDSNNSENELENLV</sequence>
<evidence type="ECO:0000256" key="8">
    <source>
        <dbReference type="ARBA" id="ARBA00034708"/>
    </source>
</evidence>
<evidence type="ECO:0000256" key="9">
    <source>
        <dbReference type="SAM" id="Phobius"/>
    </source>
</evidence>
<keyword evidence="2" id="KW-0813">Transport</keyword>
<reference evidence="10 11" key="1">
    <citation type="submission" date="2024-09" db="EMBL/GenBank/DDBJ databases">
        <title>Floridaenema gen nov. (Aerosakkonemataceae, Aerosakkonematales ord. nov., Cyanobacteria) from benthic tropical and subtropical fresh waters, with the description of four new species.</title>
        <authorList>
            <person name="Moretto J.A."/>
            <person name="Berthold D.E."/>
            <person name="Lefler F.W."/>
            <person name="Huang I.-S."/>
            <person name="Laughinghouse H. IV."/>
        </authorList>
    </citation>
    <scope>NUCLEOTIDE SEQUENCE [LARGE SCALE GENOMIC DNA]</scope>
    <source>
        <strain evidence="10 11">BLCC-F167</strain>
    </source>
</reference>
<dbReference type="PANTHER" id="PTHR33281">
    <property type="entry name" value="UPF0187 PROTEIN YNEE"/>
    <property type="match status" value="1"/>
</dbReference>
<comment type="similarity">
    <text evidence="8">Belongs to the anion channel-forming bestrophin (TC 1.A.46) family.</text>
</comment>
<dbReference type="Proteomes" id="UP001576780">
    <property type="component" value="Unassembled WGS sequence"/>
</dbReference>
<evidence type="ECO:0000256" key="1">
    <source>
        <dbReference type="ARBA" id="ARBA00004651"/>
    </source>
</evidence>
<evidence type="ECO:0000313" key="10">
    <source>
        <dbReference type="EMBL" id="MFB2835232.1"/>
    </source>
</evidence>
<dbReference type="PANTHER" id="PTHR33281:SF19">
    <property type="entry name" value="VOLTAGE-DEPENDENT ANION CHANNEL-FORMING PROTEIN YNEE"/>
    <property type="match status" value="1"/>
</dbReference>
<evidence type="ECO:0000256" key="7">
    <source>
        <dbReference type="ARBA" id="ARBA00023136"/>
    </source>
</evidence>
<comment type="subcellular location">
    <subcellularLocation>
        <location evidence="1">Cell membrane</location>
        <topology evidence="1">Multi-pass membrane protein</topology>
    </subcellularLocation>
</comment>
<evidence type="ECO:0000256" key="4">
    <source>
        <dbReference type="ARBA" id="ARBA00022692"/>
    </source>
</evidence>
<feature type="transmembrane region" description="Helical" evidence="9">
    <location>
        <begin position="215"/>
        <end position="234"/>
    </location>
</feature>
<name>A0ABV4WK34_9CYAN</name>
<evidence type="ECO:0000256" key="6">
    <source>
        <dbReference type="ARBA" id="ARBA00023065"/>
    </source>
</evidence>